<dbReference type="GO" id="GO:0004190">
    <property type="term" value="F:aspartic-type endopeptidase activity"/>
    <property type="evidence" value="ECO:0007669"/>
    <property type="project" value="UniProtKB-KW"/>
</dbReference>
<accession>A0A663FAX0</accession>
<keyword evidence="13" id="KW-0325">Glycoprotein</keyword>
<dbReference type="Pfam" id="PF00026">
    <property type="entry name" value="Asp"/>
    <property type="match status" value="2"/>
</dbReference>
<comment type="subunit">
    <text evidence="4">Homodimer; disulfide-linked.</text>
</comment>
<organism evidence="18 19">
    <name type="scientific">Aquila chrysaetos chrysaetos</name>
    <dbReference type="NCBI Taxonomy" id="223781"/>
    <lineage>
        <taxon>Eukaryota</taxon>
        <taxon>Metazoa</taxon>
        <taxon>Chordata</taxon>
        <taxon>Craniata</taxon>
        <taxon>Vertebrata</taxon>
        <taxon>Euteleostomi</taxon>
        <taxon>Archelosauria</taxon>
        <taxon>Archosauria</taxon>
        <taxon>Dinosauria</taxon>
        <taxon>Saurischia</taxon>
        <taxon>Theropoda</taxon>
        <taxon>Coelurosauria</taxon>
        <taxon>Aves</taxon>
        <taxon>Neognathae</taxon>
        <taxon>Neoaves</taxon>
        <taxon>Telluraves</taxon>
        <taxon>Accipitrimorphae</taxon>
        <taxon>Accipitriformes</taxon>
        <taxon>Accipitridae</taxon>
        <taxon>Accipitrinae</taxon>
        <taxon>Aquila</taxon>
    </lineage>
</organism>
<evidence type="ECO:0000256" key="1">
    <source>
        <dbReference type="ARBA" id="ARBA00001898"/>
    </source>
</evidence>
<dbReference type="InterPro" id="IPR001969">
    <property type="entry name" value="Aspartic_peptidase_AS"/>
</dbReference>
<dbReference type="GO" id="GO:0005768">
    <property type="term" value="C:endosome"/>
    <property type="evidence" value="ECO:0007669"/>
    <property type="project" value="UniProtKB-SubCell"/>
</dbReference>
<dbReference type="InterPro" id="IPR021109">
    <property type="entry name" value="Peptidase_aspartic_dom_sf"/>
</dbReference>
<dbReference type="AlphaFoldDB" id="A0A663FAX0"/>
<dbReference type="PANTHER" id="PTHR47966:SF26">
    <property type="entry name" value="CATHEPSIN E"/>
    <property type="match status" value="1"/>
</dbReference>
<keyword evidence="10 16" id="KW-0378">Hydrolase</keyword>
<dbReference type="EC" id="3.4.23.34" evidence="5"/>
<evidence type="ECO:0000256" key="9">
    <source>
        <dbReference type="ARBA" id="ARBA00022753"/>
    </source>
</evidence>
<keyword evidence="7" id="KW-0732">Signal</keyword>
<dbReference type="FunFam" id="2.40.70.10:FF:000044">
    <property type="entry name" value="Lysosomal aspartic protease"/>
    <property type="match status" value="1"/>
</dbReference>
<evidence type="ECO:0000256" key="8">
    <source>
        <dbReference type="ARBA" id="ARBA00022750"/>
    </source>
</evidence>
<evidence type="ECO:0000259" key="17">
    <source>
        <dbReference type="PROSITE" id="PS51767"/>
    </source>
</evidence>
<evidence type="ECO:0000256" key="4">
    <source>
        <dbReference type="ARBA" id="ARBA00011748"/>
    </source>
</evidence>
<comment type="similarity">
    <text evidence="3 16">Belongs to the peptidase A1 family.</text>
</comment>
<dbReference type="PRINTS" id="PR00792">
    <property type="entry name" value="PEPSIN"/>
</dbReference>
<keyword evidence="19" id="KW-1185">Reference proteome</keyword>
<comment type="catalytic activity">
    <reaction evidence="1">
        <text>Similar to cathepsin D, but slightly broader specificity.</text>
        <dbReference type="EC" id="3.4.23.34"/>
    </reaction>
</comment>
<dbReference type="InterPro" id="IPR001461">
    <property type="entry name" value="Aspartic_peptidase_A1"/>
</dbReference>
<evidence type="ECO:0000256" key="7">
    <source>
        <dbReference type="ARBA" id="ARBA00022729"/>
    </source>
</evidence>
<dbReference type="Ensembl" id="ENSACCT00020022564.1">
    <property type="protein sequence ID" value="ENSACCP00020021607.1"/>
    <property type="gene ID" value="ENSACCG00020014841.1"/>
</dbReference>
<evidence type="ECO:0000256" key="10">
    <source>
        <dbReference type="ARBA" id="ARBA00022801"/>
    </source>
</evidence>
<keyword evidence="8 16" id="KW-0064">Aspartyl protease</keyword>
<gene>
    <name evidence="18" type="primary">CTSE</name>
</gene>
<evidence type="ECO:0000313" key="19">
    <source>
        <dbReference type="Proteomes" id="UP000472275"/>
    </source>
</evidence>
<reference evidence="18" key="1">
    <citation type="submission" date="2025-08" db="UniProtKB">
        <authorList>
            <consortium name="Ensembl"/>
        </authorList>
    </citation>
    <scope>IDENTIFICATION</scope>
</reference>
<dbReference type="Proteomes" id="UP000472275">
    <property type="component" value="Chromosome 24"/>
</dbReference>
<feature type="domain" description="Peptidase A1" evidence="17">
    <location>
        <begin position="78"/>
        <end position="377"/>
    </location>
</feature>
<feature type="active site" evidence="14">
    <location>
        <position position="266"/>
    </location>
</feature>
<name>A0A663FAX0_AQUCH</name>
<keyword evidence="11" id="KW-0865">Zymogen</keyword>
<feature type="disulfide bond" evidence="15">
    <location>
        <begin position="109"/>
        <end position="114"/>
    </location>
</feature>
<protein>
    <recommendedName>
        <fullName evidence="5">cathepsin E</fullName>
        <ecNumber evidence="5">3.4.23.34</ecNumber>
    </recommendedName>
</protein>
<evidence type="ECO:0000256" key="16">
    <source>
        <dbReference type="RuleBase" id="RU000454"/>
    </source>
</evidence>
<evidence type="ECO:0000256" key="14">
    <source>
        <dbReference type="PIRSR" id="PIRSR601461-1"/>
    </source>
</evidence>
<dbReference type="SUPFAM" id="SSF50630">
    <property type="entry name" value="Acid proteases"/>
    <property type="match status" value="1"/>
</dbReference>
<dbReference type="Gene3D" id="2.40.70.10">
    <property type="entry name" value="Acid Proteases"/>
    <property type="match status" value="2"/>
</dbReference>
<evidence type="ECO:0000256" key="15">
    <source>
        <dbReference type="PIRSR" id="PIRSR601461-2"/>
    </source>
</evidence>
<dbReference type="PROSITE" id="PS00141">
    <property type="entry name" value="ASP_PROTEASE"/>
    <property type="match status" value="2"/>
</dbReference>
<sequence length="381" mass="41348">MGTAGHRQHPWPWVGDQDPCSPRVTLKRYPSLRKLLRDRGQLSHFWKAHRLDMVQYSEDCTAFTEANEPLINYLDMEYFGQISIGTPPQNFTVIFDTGSSNLWVPSVYCVSKACATHTKFQPSQSSTYQAVGTPFSIQYGTGSLTGVIGSDQVVVEGLTVSNQQFAESVSEPGKTFLDAEFDGILGLAYPSLAVDGVTPVFDNMIAQNLVELPMFSVYLSTYGHGFAPGFCLDSGIAFRGSLVLGREGRLDGTVAFCVSGCQAIVDTGTSLITGPTKDIKELQSYIGATPVDGEYAVECSNLNVMPDVTFTINGLPYTLSAQAYTLTEYSDNMAFCTSGFQGLDIAPPAGPLWILGDVFIRQFYSVFDRGNNRVGLAPATP</sequence>
<dbReference type="Gene3D" id="6.10.140.60">
    <property type="match status" value="1"/>
</dbReference>
<dbReference type="PANTHER" id="PTHR47966">
    <property type="entry name" value="BETA-SITE APP-CLEAVING ENZYME, ISOFORM A-RELATED"/>
    <property type="match status" value="1"/>
</dbReference>
<proteinExistence type="inferred from homology"/>
<evidence type="ECO:0000256" key="3">
    <source>
        <dbReference type="ARBA" id="ARBA00007447"/>
    </source>
</evidence>
<dbReference type="GO" id="GO:0019886">
    <property type="term" value="P:antigen processing and presentation of exogenous peptide antigen via MHC class II"/>
    <property type="evidence" value="ECO:0007669"/>
    <property type="project" value="TreeGrafter"/>
</dbReference>
<dbReference type="InterPro" id="IPR033121">
    <property type="entry name" value="PEPTIDASE_A1"/>
</dbReference>
<evidence type="ECO:0000256" key="11">
    <source>
        <dbReference type="ARBA" id="ARBA00023145"/>
    </source>
</evidence>
<dbReference type="Pfam" id="PF07966">
    <property type="entry name" value="A1_Propeptide"/>
    <property type="match status" value="1"/>
</dbReference>
<dbReference type="GeneTree" id="ENSGT00940000161300"/>
<dbReference type="PROSITE" id="PS51767">
    <property type="entry name" value="PEPTIDASE_A1"/>
    <property type="match status" value="1"/>
</dbReference>
<keyword evidence="9" id="KW-0967">Endosome</keyword>
<comment type="subcellular location">
    <subcellularLocation>
        <location evidence="2">Endosome</location>
    </subcellularLocation>
</comment>
<evidence type="ECO:0000256" key="13">
    <source>
        <dbReference type="ARBA" id="ARBA00023180"/>
    </source>
</evidence>
<dbReference type="InterPro" id="IPR012848">
    <property type="entry name" value="Aspartic_peptidase_N"/>
</dbReference>
<keyword evidence="12 15" id="KW-1015">Disulfide bond</keyword>
<dbReference type="GO" id="GO:0006508">
    <property type="term" value="P:proteolysis"/>
    <property type="evidence" value="ECO:0007669"/>
    <property type="project" value="UniProtKB-KW"/>
</dbReference>
<reference evidence="18" key="2">
    <citation type="submission" date="2025-09" db="UniProtKB">
        <authorList>
            <consortium name="Ensembl"/>
        </authorList>
    </citation>
    <scope>IDENTIFICATION</scope>
</reference>
<evidence type="ECO:0000256" key="2">
    <source>
        <dbReference type="ARBA" id="ARBA00004177"/>
    </source>
</evidence>
<evidence type="ECO:0000313" key="18">
    <source>
        <dbReference type="Ensembl" id="ENSACCP00020021607.1"/>
    </source>
</evidence>
<keyword evidence="6 16" id="KW-0645">Protease</keyword>
<evidence type="ECO:0000256" key="6">
    <source>
        <dbReference type="ARBA" id="ARBA00022670"/>
    </source>
</evidence>
<dbReference type="FunFam" id="2.40.70.10:FF:000004">
    <property type="entry name" value="Pepsin A"/>
    <property type="match status" value="1"/>
</dbReference>
<evidence type="ECO:0000256" key="5">
    <source>
        <dbReference type="ARBA" id="ARBA00013240"/>
    </source>
</evidence>
<feature type="active site" evidence="14">
    <location>
        <position position="96"/>
    </location>
</feature>
<evidence type="ECO:0000256" key="12">
    <source>
        <dbReference type="ARBA" id="ARBA00023157"/>
    </source>
</evidence>